<evidence type="ECO:0000256" key="2">
    <source>
        <dbReference type="SAM" id="MobiDB-lite"/>
    </source>
</evidence>
<dbReference type="SMART" id="SM00054">
    <property type="entry name" value="EFh"/>
    <property type="match status" value="2"/>
</dbReference>
<dbReference type="InterPro" id="IPR018247">
    <property type="entry name" value="EF_Hand_1_Ca_BS"/>
</dbReference>
<dbReference type="CDD" id="cd00051">
    <property type="entry name" value="EFh"/>
    <property type="match status" value="1"/>
</dbReference>
<dbReference type="PROSITE" id="PS00018">
    <property type="entry name" value="EF_HAND_1"/>
    <property type="match status" value="2"/>
</dbReference>
<keyword evidence="1" id="KW-0106">Calcium</keyword>
<dbReference type="InterPro" id="IPR011992">
    <property type="entry name" value="EF-hand-dom_pair"/>
</dbReference>
<organism evidence="4 5">
    <name type="scientific">Chrysochromulina tobinii</name>
    <dbReference type="NCBI Taxonomy" id="1460289"/>
    <lineage>
        <taxon>Eukaryota</taxon>
        <taxon>Haptista</taxon>
        <taxon>Haptophyta</taxon>
        <taxon>Prymnesiophyceae</taxon>
        <taxon>Prymnesiales</taxon>
        <taxon>Chrysochromulinaceae</taxon>
        <taxon>Chrysochromulina</taxon>
    </lineage>
</organism>
<proteinExistence type="predicted"/>
<reference evidence="5" key="1">
    <citation type="journal article" date="2015" name="PLoS Genet.">
        <title>Genome Sequence and Transcriptome Analyses of Chrysochromulina tobin: Metabolic Tools for Enhanced Algal Fitness in the Prominent Order Prymnesiales (Haptophyceae).</title>
        <authorList>
            <person name="Hovde B.T."/>
            <person name="Deodato C.R."/>
            <person name="Hunsperger H.M."/>
            <person name="Ryken S.A."/>
            <person name="Yost W."/>
            <person name="Jha R.K."/>
            <person name="Patterson J."/>
            <person name="Monnat R.J. Jr."/>
            <person name="Barlow S.B."/>
            <person name="Starkenburg S.R."/>
            <person name="Cattolico R.A."/>
        </authorList>
    </citation>
    <scope>NUCLEOTIDE SEQUENCE</scope>
    <source>
        <strain evidence="5">CCMP291</strain>
    </source>
</reference>
<gene>
    <name evidence="4" type="ORF">Ctob_003952</name>
</gene>
<dbReference type="SUPFAM" id="SSF47473">
    <property type="entry name" value="EF-hand"/>
    <property type="match status" value="1"/>
</dbReference>
<accession>A0A0M0JD32</accession>
<dbReference type="InterPro" id="IPR002048">
    <property type="entry name" value="EF_hand_dom"/>
</dbReference>
<keyword evidence="5" id="KW-1185">Reference proteome</keyword>
<feature type="region of interest" description="Disordered" evidence="2">
    <location>
        <begin position="124"/>
        <end position="233"/>
    </location>
</feature>
<feature type="compositionally biased region" description="Pro residues" evidence="2">
    <location>
        <begin position="176"/>
        <end position="189"/>
    </location>
</feature>
<comment type="caution">
    <text evidence="4">The sequence shown here is derived from an EMBL/GenBank/DDBJ whole genome shotgun (WGS) entry which is preliminary data.</text>
</comment>
<feature type="domain" description="EF-hand" evidence="3">
    <location>
        <begin position="262"/>
        <end position="297"/>
    </location>
</feature>
<evidence type="ECO:0000256" key="1">
    <source>
        <dbReference type="ARBA" id="ARBA00022837"/>
    </source>
</evidence>
<feature type="domain" description="EF-hand" evidence="3">
    <location>
        <begin position="298"/>
        <end position="333"/>
    </location>
</feature>
<dbReference type="OrthoDB" id="444540at2759"/>
<protein>
    <recommendedName>
        <fullName evidence="3">EF-hand domain-containing protein</fullName>
    </recommendedName>
</protein>
<dbReference type="GO" id="GO:0005509">
    <property type="term" value="F:calcium ion binding"/>
    <property type="evidence" value="ECO:0007669"/>
    <property type="project" value="InterPro"/>
</dbReference>
<dbReference type="Proteomes" id="UP000037460">
    <property type="component" value="Unassembled WGS sequence"/>
</dbReference>
<dbReference type="Pfam" id="PF13499">
    <property type="entry name" value="EF-hand_7"/>
    <property type="match status" value="1"/>
</dbReference>
<dbReference type="EMBL" id="JWZX01003122">
    <property type="protein sequence ID" value="KOO24133.1"/>
    <property type="molecule type" value="Genomic_DNA"/>
</dbReference>
<name>A0A0M0JD32_9EUKA</name>
<dbReference type="Pfam" id="PF13202">
    <property type="entry name" value="EF-hand_5"/>
    <property type="match status" value="1"/>
</dbReference>
<evidence type="ECO:0000259" key="3">
    <source>
        <dbReference type="PROSITE" id="PS50222"/>
    </source>
</evidence>
<evidence type="ECO:0000313" key="4">
    <source>
        <dbReference type="EMBL" id="KOO24133.1"/>
    </source>
</evidence>
<dbReference type="PROSITE" id="PS50222">
    <property type="entry name" value="EF_HAND_2"/>
    <property type="match status" value="2"/>
</dbReference>
<feature type="region of interest" description="Disordered" evidence="2">
    <location>
        <begin position="379"/>
        <end position="419"/>
    </location>
</feature>
<evidence type="ECO:0000313" key="5">
    <source>
        <dbReference type="Proteomes" id="UP000037460"/>
    </source>
</evidence>
<dbReference type="Gene3D" id="1.10.238.10">
    <property type="entry name" value="EF-hand"/>
    <property type="match status" value="1"/>
</dbReference>
<sequence>MEEEAAQEMILSINKHHGKKGTDLTFEVFAVAFAPGARVVALKAESPSKSRLGGPAAERATQDFAKATAKAVANLAIKAATDAAARAAANASARRAAVAEAIAAADAAAAEAVAMEEELKRVRAAISPPKRPKSSSGPKVAAPVSPLIGSSSPPKKPPSPSKGPKGAPMVDVKSPPRAPTSPPPSPPKMPSSTPSPKRKAKGKKTGGTAGAAEAMSEALPHKPPRQKPSDASSVMPITSSIEIDEGEGAPPIPQQLMNALRGRFARMIDLFREWDESGDGRIQCRELQRAIAHLGLEMEPRHVAALFRSWDVDSSGQIELRELETILRGRIDETIVRDKIELRGEPPGVSKAVAAQVKAAAVARLAELERKEAARVQAAKEVSALAERPARRPYDPSESSPPADLFSAIDRNGDGRLWT</sequence>
<dbReference type="AlphaFoldDB" id="A0A0M0JD32"/>